<organism evidence="9 10">
    <name type="scientific">Blattamonas nauphoetae</name>
    <dbReference type="NCBI Taxonomy" id="2049346"/>
    <lineage>
        <taxon>Eukaryota</taxon>
        <taxon>Metamonada</taxon>
        <taxon>Preaxostyla</taxon>
        <taxon>Oxymonadida</taxon>
        <taxon>Blattamonas</taxon>
    </lineage>
</organism>
<evidence type="ECO:0000256" key="5">
    <source>
        <dbReference type="ARBA" id="ARBA00023136"/>
    </source>
</evidence>
<feature type="transmembrane region" description="Helical" evidence="7">
    <location>
        <begin position="224"/>
        <end position="242"/>
    </location>
</feature>
<feature type="compositionally biased region" description="Low complexity" evidence="6">
    <location>
        <begin position="310"/>
        <end position="321"/>
    </location>
</feature>
<dbReference type="Pfam" id="PF01699">
    <property type="entry name" value="Na_Ca_ex"/>
    <property type="match status" value="2"/>
</dbReference>
<feature type="transmembrane region" description="Helical" evidence="7">
    <location>
        <begin position="415"/>
        <end position="433"/>
    </location>
</feature>
<feature type="transmembrane region" description="Helical" evidence="7">
    <location>
        <begin position="627"/>
        <end position="648"/>
    </location>
</feature>
<proteinExistence type="predicted"/>
<evidence type="ECO:0000256" key="1">
    <source>
        <dbReference type="ARBA" id="ARBA00004141"/>
    </source>
</evidence>
<feature type="transmembrane region" description="Helical" evidence="7">
    <location>
        <begin position="453"/>
        <end position="473"/>
    </location>
</feature>
<comment type="subcellular location">
    <subcellularLocation>
        <location evidence="1">Membrane</location>
        <topology evidence="1">Multi-pass membrane protein</topology>
    </subcellularLocation>
</comment>
<evidence type="ECO:0000313" key="9">
    <source>
        <dbReference type="EMBL" id="KAK2954478.1"/>
    </source>
</evidence>
<dbReference type="PANTHER" id="PTHR12266">
    <property type="entry name" value="NA+/CA2+ K+ INDEPENDENT EXCHANGER"/>
    <property type="match status" value="1"/>
</dbReference>
<evidence type="ECO:0000256" key="3">
    <source>
        <dbReference type="ARBA" id="ARBA00022692"/>
    </source>
</evidence>
<evidence type="ECO:0000256" key="4">
    <source>
        <dbReference type="ARBA" id="ARBA00022989"/>
    </source>
</evidence>
<feature type="transmembrane region" description="Helical" evidence="7">
    <location>
        <begin position="551"/>
        <end position="574"/>
    </location>
</feature>
<comment type="caution">
    <text evidence="9">The sequence shown here is derived from an EMBL/GenBank/DDBJ whole genome shotgun (WGS) entry which is preliminary data.</text>
</comment>
<feature type="region of interest" description="Disordered" evidence="6">
    <location>
        <begin position="284"/>
        <end position="349"/>
    </location>
</feature>
<feature type="transmembrane region" description="Helical" evidence="7">
    <location>
        <begin position="522"/>
        <end position="539"/>
    </location>
</feature>
<gene>
    <name evidence="9" type="ORF">BLNAU_10498</name>
</gene>
<dbReference type="PANTHER" id="PTHR12266:SF0">
    <property type="entry name" value="MITOCHONDRIAL SODIUM_CALCIUM EXCHANGER PROTEIN"/>
    <property type="match status" value="1"/>
</dbReference>
<sequence>MARSSPAKLSLCAKFFVLCSFFLVLAVIHIPSNRTKLLLKHRTNLHRPTSNHSPSSNLTTSHIPTNLTALQQNSDEFLCKIPKAGGVDVCSFVKTNCVEEIGDTLFPYLLWRYCGFNKAPWLFFLVIIIFLLLMFILVTSTSSEYFVPPLMFFSNTLGLSENMAGITFIALGNGAPDIFSQMAGAANDAFDISIGEGLGSGMFAVCVIVGLIVLIKPFTVPKALILKDAPFYFVCILCMIPICVTGKIQFFMVILFPLLYALYLFVSWLSEYLPKKRSQKKADALGLPQSSSPVYGINDDDDSDPRQQESKPLISPISKLSSSEEGRNSKSSVQPTEQDSEDEEEGPRHQVQISFASAKSFVTSCLKYSTESIVRWTNWKEHGIIGKVVQVVEFPFTILRQICFPLIDDTNWFRVVINSTLSPPILIYLLGMWDRSITIPSPKSHTTSLQFPLWSLIWLLAIFLVTPLALFLNRPNLKKRTLVRLIFGIWQVVVATIWLNALACELVQILETFGFLTHISKSLLAITVLAWGAAFEDLVADITIARQGFPVTAVSACYAGPLVNSFIGISISAIRSFIASSSTTLSPITFPVNSGFIITIIAIGASLIFTVAAGLIRKQKFERWFGIVLFVLFGVATLFTILVEVGVFGKKKA</sequence>
<protein>
    <submittedName>
        <fullName evidence="9">Ca2+:Cation Antiporter</fullName>
    </submittedName>
</protein>
<dbReference type="EMBL" id="JARBJD010000077">
    <property type="protein sequence ID" value="KAK2954478.1"/>
    <property type="molecule type" value="Genomic_DNA"/>
</dbReference>
<dbReference type="InterPro" id="IPR051359">
    <property type="entry name" value="CaCA_antiporter"/>
</dbReference>
<evidence type="ECO:0000259" key="8">
    <source>
        <dbReference type="Pfam" id="PF01699"/>
    </source>
</evidence>
<evidence type="ECO:0000256" key="6">
    <source>
        <dbReference type="SAM" id="MobiDB-lite"/>
    </source>
</evidence>
<keyword evidence="10" id="KW-1185">Reference proteome</keyword>
<dbReference type="InterPro" id="IPR004837">
    <property type="entry name" value="NaCa_Exmemb"/>
</dbReference>
<feature type="transmembrane region" description="Helical" evidence="7">
    <location>
        <begin position="594"/>
        <end position="615"/>
    </location>
</feature>
<dbReference type="Gene3D" id="1.20.1420.30">
    <property type="entry name" value="NCX, central ion-binding region"/>
    <property type="match status" value="2"/>
</dbReference>
<name>A0ABQ9XPX7_9EUKA</name>
<feature type="transmembrane region" description="Helical" evidence="7">
    <location>
        <begin position="485"/>
        <end position="510"/>
    </location>
</feature>
<feature type="transmembrane region" description="Helical" evidence="7">
    <location>
        <begin position="192"/>
        <end position="215"/>
    </location>
</feature>
<evidence type="ECO:0000256" key="2">
    <source>
        <dbReference type="ARBA" id="ARBA00022448"/>
    </source>
</evidence>
<keyword evidence="3 7" id="KW-0812">Transmembrane</keyword>
<feature type="transmembrane region" description="Helical" evidence="7">
    <location>
        <begin position="119"/>
        <end position="138"/>
    </location>
</feature>
<evidence type="ECO:0000313" key="10">
    <source>
        <dbReference type="Proteomes" id="UP001281761"/>
    </source>
</evidence>
<accession>A0ABQ9XPX7</accession>
<keyword evidence="4 7" id="KW-1133">Transmembrane helix</keyword>
<keyword evidence="2" id="KW-0813">Transport</keyword>
<feature type="domain" description="Sodium/calcium exchanger membrane region" evidence="8">
    <location>
        <begin position="129"/>
        <end position="268"/>
    </location>
</feature>
<evidence type="ECO:0000256" key="7">
    <source>
        <dbReference type="SAM" id="Phobius"/>
    </source>
</evidence>
<reference evidence="9 10" key="1">
    <citation type="journal article" date="2022" name="bioRxiv">
        <title>Genomics of Preaxostyla Flagellates Illuminates Evolutionary Transitions and the Path Towards Mitochondrial Loss.</title>
        <authorList>
            <person name="Novak L.V.F."/>
            <person name="Treitli S.C."/>
            <person name="Pyrih J."/>
            <person name="Halakuc P."/>
            <person name="Pipaliya S.V."/>
            <person name="Vacek V."/>
            <person name="Brzon O."/>
            <person name="Soukal P."/>
            <person name="Eme L."/>
            <person name="Dacks J.B."/>
            <person name="Karnkowska A."/>
            <person name="Elias M."/>
            <person name="Hampl V."/>
        </authorList>
    </citation>
    <scope>NUCLEOTIDE SEQUENCE [LARGE SCALE GENOMIC DNA]</scope>
    <source>
        <strain evidence="9">NAU3</strain>
        <tissue evidence="9">Gut</tissue>
    </source>
</reference>
<dbReference type="InterPro" id="IPR044880">
    <property type="entry name" value="NCX_ion-bd_dom_sf"/>
</dbReference>
<dbReference type="Proteomes" id="UP001281761">
    <property type="component" value="Unassembled WGS sequence"/>
</dbReference>
<feature type="transmembrane region" description="Helical" evidence="7">
    <location>
        <begin position="248"/>
        <end position="270"/>
    </location>
</feature>
<feature type="transmembrane region" description="Helical" evidence="7">
    <location>
        <begin position="12"/>
        <end position="30"/>
    </location>
</feature>
<keyword evidence="5 7" id="KW-0472">Membrane</keyword>
<feature type="domain" description="Sodium/calcium exchanger membrane region" evidence="8">
    <location>
        <begin position="488"/>
        <end position="641"/>
    </location>
</feature>